<keyword evidence="2" id="KW-1133">Transmembrane helix</keyword>
<dbReference type="RefSeq" id="XP_013945461.1">
    <property type="nucleotide sequence ID" value="XM_014089986.1"/>
</dbReference>
<gene>
    <name evidence="3" type="ORF">TRIATDRAFT_298950</name>
</gene>
<dbReference type="KEGG" id="tatv:25781239"/>
<keyword evidence="4" id="KW-1185">Reference proteome</keyword>
<feature type="transmembrane region" description="Helical" evidence="2">
    <location>
        <begin position="233"/>
        <end position="252"/>
    </location>
</feature>
<feature type="region of interest" description="Disordered" evidence="1">
    <location>
        <begin position="135"/>
        <end position="173"/>
    </location>
</feature>
<dbReference type="GeneID" id="25781239"/>
<dbReference type="Proteomes" id="UP000005426">
    <property type="component" value="Unassembled WGS sequence"/>
</dbReference>
<feature type="region of interest" description="Disordered" evidence="1">
    <location>
        <begin position="1"/>
        <end position="27"/>
    </location>
</feature>
<feature type="transmembrane region" description="Helical" evidence="2">
    <location>
        <begin position="204"/>
        <end position="227"/>
    </location>
</feature>
<accession>G9NQE9</accession>
<dbReference type="eggNOG" id="ENOG502SH7B">
    <property type="taxonomic scope" value="Eukaryota"/>
</dbReference>
<protein>
    <submittedName>
        <fullName evidence="3">Uncharacterized protein</fullName>
    </submittedName>
</protein>
<organism evidence="3 4">
    <name type="scientific">Hypocrea atroviridis (strain ATCC 20476 / IMI 206040)</name>
    <name type="common">Trichoderma atroviride</name>
    <dbReference type="NCBI Taxonomy" id="452589"/>
    <lineage>
        <taxon>Eukaryota</taxon>
        <taxon>Fungi</taxon>
        <taxon>Dikarya</taxon>
        <taxon>Ascomycota</taxon>
        <taxon>Pezizomycotina</taxon>
        <taxon>Sordariomycetes</taxon>
        <taxon>Hypocreomycetidae</taxon>
        <taxon>Hypocreales</taxon>
        <taxon>Hypocreaceae</taxon>
        <taxon>Trichoderma</taxon>
    </lineage>
</organism>
<evidence type="ECO:0000313" key="4">
    <source>
        <dbReference type="Proteomes" id="UP000005426"/>
    </source>
</evidence>
<reference evidence="3 4" key="1">
    <citation type="journal article" date="2011" name="Genome Biol.">
        <title>Comparative genome sequence analysis underscores mycoparasitism as the ancestral life style of Trichoderma.</title>
        <authorList>
            <person name="Kubicek C.P."/>
            <person name="Herrera-Estrella A."/>
            <person name="Seidl-Seiboth V."/>
            <person name="Martinez D.A."/>
            <person name="Druzhinina I.S."/>
            <person name="Thon M."/>
            <person name="Zeilinger S."/>
            <person name="Casas-Flores S."/>
            <person name="Horwitz B.A."/>
            <person name="Mukherjee P.K."/>
            <person name="Mukherjee M."/>
            <person name="Kredics L."/>
            <person name="Alcaraz L.D."/>
            <person name="Aerts A."/>
            <person name="Antal Z."/>
            <person name="Atanasova L."/>
            <person name="Cervantes-Badillo M.G."/>
            <person name="Challacombe J."/>
            <person name="Chertkov O."/>
            <person name="McCluskey K."/>
            <person name="Coulpier F."/>
            <person name="Deshpande N."/>
            <person name="von Doehren H."/>
            <person name="Ebbole D.J."/>
            <person name="Esquivel-Naranjo E.U."/>
            <person name="Fekete E."/>
            <person name="Flipphi M."/>
            <person name="Glaser F."/>
            <person name="Gomez-Rodriguez E.Y."/>
            <person name="Gruber S."/>
            <person name="Han C."/>
            <person name="Henrissat B."/>
            <person name="Hermosa R."/>
            <person name="Hernandez-Onate M."/>
            <person name="Karaffa L."/>
            <person name="Kosti I."/>
            <person name="Le Crom S."/>
            <person name="Lindquist E."/>
            <person name="Lucas S."/>
            <person name="Luebeck M."/>
            <person name="Luebeck P.S."/>
            <person name="Margeot A."/>
            <person name="Metz B."/>
            <person name="Misra M."/>
            <person name="Nevalainen H."/>
            <person name="Omann M."/>
            <person name="Packer N."/>
            <person name="Perrone G."/>
            <person name="Uresti-Rivera E.E."/>
            <person name="Salamov A."/>
            <person name="Schmoll M."/>
            <person name="Seiboth B."/>
            <person name="Shapiro H."/>
            <person name="Sukno S."/>
            <person name="Tamayo-Ramos J.A."/>
            <person name="Tisch D."/>
            <person name="Wiest A."/>
            <person name="Wilkinson H.H."/>
            <person name="Zhang M."/>
            <person name="Coutinho P.M."/>
            <person name="Kenerley C.M."/>
            <person name="Monte E."/>
            <person name="Baker S.E."/>
            <person name="Grigoriev I.V."/>
        </authorList>
    </citation>
    <scope>NUCLEOTIDE SEQUENCE [LARGE SCALE GENOMIC DNA]</scope>
    <source>
        <strain evidence="4">ATCC 20476 / IMI 206040</strain>
    </source>
</reference>
<dbReference type="EMBL" id="ABDG02000021">
    <property type="protein sequence ID" value="EHK47292.1"/>
    <property type="molecule type" value="Genomic_DNA"/>
</dbReference>
<keyword evidence="2" id="KW-0812">Transmembrane</keyword>
<feature type="transmembrane region" description="Helical" evidence="2">
    <location>
        <begin position="72"/>
        <end position="91"/>
    </location>
</feature>
<evidence type="ECO:0000256" key="1">
    <source>
        <dbReference type="SAM" id="MobiDB-lite"/>
    </source>
</evidence>
<proteinExistence type="predicted"/>
<keyword evidence="2" id="KW-0472">Membrane</keyword>
<dbReference type="AlphaFoldDB" id="G9NQE9"/>
<evidence type="ECO:0000313" key="3">
    <source>
        <dbReference type="EMBL" id="EHK47292.1"/>
    </source>
</evidence>
<comment type="caution">
    <text evidence="3">The sequence shown here is derived from an EMBL/GenBank/DDBJ whole genome shotgun (WGS) entry which is preliminary data.</text>
</comment>
<name>G9NQE9_HYPAI</name>
<evidence type="ECO:0000256" key="2">
    <source>
        <dbReference type="SAM" id="Phobius"/>
    </source>
</evidence>
<sequence length="442" mass="47517">MAPYLPEPPSSLSGIHIDASTSNSGSQPSGVAGFLSAQWTTPGDILSVLLLLGPDIVQRAVAQLAGRSVTPVAFSFGWVAYAACALISTFGDGRLMPDTDMANTNVIDAASGHIRTTSNWVLGRLLRDEDDRVDEDMKHEQNHVPPTAVPTTVPTAAKGASEEPLTSVVEKPGSRRPEWEALRATIYEVDKEPPCPHGVPTVDLVWWSGVVVIVVELVVSIIPWILYKDWGPFLIAAAGNTLALVSASLPQWRAEKWSCPRNGGATVTITQGNGSRHAIVILGQRGEGMGLDLEILARGTRTAASSLATKIMSVLLAFLWVVLLINVSGLKENTWFLLCIGALGSTQNLYAAGVSRKPSALGIHLKHLETISDKRVATVLRQVEEKYPMVGASLVPVFFPGSLRAKGDDLEFWRSAMSKRMAPNRFGTRVDEFLGVGEIQAE</sequence>
<feature type="transmembrane region" description="Helical" evidence="2">
    <location>
        <begin position="307"/>
        <end position="328"/>
    </location>
</feature>
<dbReference type="HOGENOM" id="CLU_034489_0_0_1"/>
<dbReference type="OMA" id="HEPPREK"/>
<dbReference type="STRING" id="452589.G9NQE9"/>
<dbReference type="OrthoDB" id="1937642at2759"/>
<feature type="compositionally biased region" description="Low complexity" evidence="1">
    <location>
        <begin position="144"/>
        <end position="157"/>
    </location>
</feature>